<proteinExistence type="inferred from homology"/>
<feature type="coiled-coil region" evidence="7">
    <location>
        <begin position="31"/>
        <end position="58"/>
    </location>
</feature>
<dbReference type="InterPro" id="IPR043141">
    <property type="entry name" value="Ribosomal_uL10-like_sf"/>
</dbReference>
<keyword evidence="3 6" id="KW-0689">Ribosomal protein</keyword>
<dbReference type="OrthoDB" id="9808307at2"/>
<dbReference type="GO" id="GO:0005840">
    <property type="term" value="C:ribosome"/>
    <property type="evidence" value="ECO:0007669"/>
    <property type="project" value="UniProtKB-KW"/>
</dbReference>
<dbReference type="InterPro" id="IPR047865">
    <property type="entry name" value="Ribosomal_uL10_bac_type"/>
</dbReference>
<dbReference type="InterPro" id="IPR001790">
    <property type="entry name" value="Ribosomal_uL10"/>
</dbReference>
<comment type="similarity">
    <text evidence="2 6">Belongs to the universal ribosomal protein uL10 family.</text>
</comment>
<dbReference type="CDD" id="cd05797">
    <property type="entry name" value="Ribosomal_L10"/>
    <property type="match status" value="1"/>
</dbReference>
<evidence type="ECO:0000256" key="5">
    <source>
        <dbReference type="ARBA" id="ARBA00035202"/>
    </source>
</evidence>
<dbReference type="KEGG" id="baj:BCTU_021"/>
<keyword evidence="6" id="KW-0699">rRNA-binding</keyword>
<dbReference type="Gene3D" id="3.30.70.1730">
    <property type="match status" value="1"/>
</dbReference>
<dbReference type="InterPro" id="IPR022973">
    <property type="entry name" value="Ribosomal_uL10_bac"/>
</dbReference>
<dbReference type="AlphaFoldDB" id="F7WYX0"/>
<sequence length="166" mass="18985">MVLNFNNKKEIIKKNHNIAKSALSAITADISKITVNEMNDLRRQARELNIEMSVIRNTLLKKSLKNTNFSQLINILKGPTLIAFSMKHPGSASRLFKKFTENNTKFKIITAIFEKKILSLQEIEQLAILPTYEEILTKFIIILKEVSIGKLLRTLNAICKNKKDQT</sequence>
<keyword evidence="9" id="KW-1185">Reference proteome</keyword>
<keyword evidence="7" id="KW-0175">Coiled coil</keyword>
<dbReference type="HAMAP" id="MF_00362">
    <property type="entry name" value="Ribosomal_uL10"/>
    <property type="match status" value="1"/>
</dbReference>
<dbReference type="GO" id="GO:0070180">
    <property type="term" value="F:large ribosomal subunit rRNA binding"/>
    <property type="evidence" value="ECO:0007669"/>
    <property type="project" value="UniProtKB-UniRule"/>
</dbReference>
<dbReference type="NCBIfam" id="NF000955">
    <property type="entry name" value="PRK00099.1-1"/>
    <property type="match status" value="1"/>
</dbReference>
<keyword evidence="4 6" id="KW-0687">Ribonucleoprotein</keyword>
<dbReference type="Pfam" id="PF00466">
    <property type="entry name" value="Ribosomal_L10"/>
    <property type="match status" value="1"/>
</dbReference>
<evidence type="ECO:0000256" key="4">
    <source>
        <dbReference type="ARBA" id="ARBA00023274"/>
    </source>
</evidence>
<evidence type="ECO:0000256" key="2">
    <source>
        <dbReference type="ARBA" id="ARBA00008889"/>
    </source>
</evidence>
<reference evidence="8 9" key="1">
    <citation type="journal article" date="2011" name="Appl. Environ. Microbiol.">
        <title>The genome of Buchnera aphidicola from the aphid Cinara tujafilina provides new clues about the evolutionary history of metabolic losses in bacterial endosymbionts.</title>
        <authorList>
            <person name="Lamelas A."/>
            <person name="Gosalbes M.J."/>
            <person name="Moya A."/>
            <person name="Latorre A."/>
        </authorList>
    </citation>
    <scope>NUCLEOTIDE SEQUENCE [LARGE SCALE GENOMIC DNA]</scope>
    <source>
        <strain evidence="9">Cinara tujafilina</strain>
    </source>
</reference>
<dbReference type="Proteomes" id="UP000006811">
    <property type="component" value="Chromosome"/>
</dbReference>
<evidence type="ECO:0000256" key="7">
    <source>
        <dbReference type="SAM" id="Coils"/>
    </source>
</evidence>
<dbReference type="SUPFAM" id="SSF160369">
    <property type="entry name" value="Ribosomal protein L10-like"/>
    <property type="match status" value="1"/>
</dbReference>
<dbReference type="EMBL" id="CP001817">
    <property type="protein sequence ID" value="AEH39620.1"/>
    <property type="molecule type" value="Genomic_DNA"/>
</dbReference>
<evidence type="ECO:0000256" key="1">
    <source>
        <dbReference type="ARBA" id="ARBA00002633"/>
    </source>
</evidence>
<keyword evidence="6" id="KW-0694">RNA-binding</keyword>
<gene>
    <name evidence="6 8" type="primary">rplJ</name>
    <name evidence="8" type="ORF">BCTU_021</name>
</gene>
<evidence type="ECO:0000313" key="8">
    <source>
        <dbReference type="EMBL" id="AEH39620.1"/>
    </source>
</evidence>
<accession>F7WYX0</accession>
<evidence type="ECO:0000313" key="9">
    <source>
        <dbReference type="Proteomes" id="UP000006811"/>
    </source>
</evidence>
<dbReference type="GO" id="GO:0006412">
    <property type="term" value="P:translation"/>
    <property type="evidence" value="ECO:0007669"/>
    <property type="project" value="UniProtKB-UniRule"/>
</dbReference>
<dbReference type="GO" id="GO:1990904">
    <property type="term" value="C:ribonucleoprotein complex"/>
    <property type="evidence" value="ECO:0007669"/>
    <property type="project" value="UniProtKB-KW"/>
</dbReference>
<organism evidence="8 9">
    <name type="scientific">Buchnera aphidicola</name>
    <name type="common">Cinara tujafilina</name>
    <dbReference type="NCBI Taxonomy" id="261317"/>
    <lineage>
        <taxon>Bacteria</taxon>
        <taxon>Pseudomonadati</taxon>
        <taxon>Pseudomonadota</taxon>
        <taxon>Gammaproteobacteria</taxon>
        <taxon>Enterobacterales</taxon>
        <taxon>Erwiniaceae</taxon>
        <taxon>Buchnera</taxon>
    </lineage>
</organism>
<name>F7WYX0_9GAMM</name>
<comment type="function">
    <text evidence="1 6">Forms part of the ribosomal stalk, playing a central role in the interaction of the ribosome with GTP-bound translation factors.</text>
</comment>
<comment type="subunit">
    <text evidence="6">Part of the ribosomal stalk of the 50S ribosomal subunit. The N-terminus interacts with L11 and the large rRNA to form the base of the stalk. The C-terminus forms an elongated spine to which L12 dimers bind in a sequential fashion forming a multimeric L10(L12)X complex.</text>
</comment>
<dbReference type="eggNOG" id="COG0244">
    <property type="taxonomic scope" value="Bacteria"/>
</dbReference>
<evidence type="ECO:0000256" key="6">
    <source>
        <dbReference type="HAMAP-Rule" id="MF_00362"/>
    </source>
</evidence>
<protein>
    <recommendedName>
        <fullName evidence="5 6">Large ribosomal subunit protein uL10</fullName>
    </recommendedName>
</protein>
<dbReference type="PANTHER" id="PTHR11560">
    <property type="entry name" value="39S RIBOSOMAL PROTEIN L10, MITOCHONDRIAL"/>
    <property type="match status" value="1"/>
</dbReference>
<dbReference type="HOGENOM" id="CLU_092227_0_2_6"/>
<evidence type="ECO:0000256" key="3">
    <source>
        <dbReference type="ARBA" id="ARBA00022980"/>
    </source>
</evidence>
<dbReference type="STRING" id="261317.BCTU_021"/>